<accession>A0A7X6RPV9</accession>
<evidence type="ECO:0000256" key="6">
    <source>
        <dbReference type="ARBA" id="ARBA00022967"/>
    </source>
</evidence>
<keyword evidence="6" id="KW-1278">Translocase</keyword>
<dbReference type="PROSITE" id="PS50893">
    <property type="entry name" value="ABC_TRANSPORTER_2"/>
    <property type="match status" value="1"/>
</dbReference>
<comment type="caution">
    <text evidence="12">The sequence shown here is derived from an EMBL/GenBank/DDBJ whole genome shotgun (WGS) entry which is preliminary data.</text>
</comment>
<name>A0A7X6RPV9_9ACTN</name>
<evidence type="ECO:0000256" key="9">
    <source>
        <dbReference type="ARBA" id="ARBA00049985"/>
    </source>
</evidence>
<dbReference type="AlphaFoldDB" id="A0A7X6RPV9"/>
<evidence type="ECO:0000256" key="10">
    <source>
        <dbReference type="SAM" id="MobiDB-lite"/>
    </source>
</evidence>
<dbReference type="InterPro" id="IPR017871">
    <property type="entry name" value="ABC_transporter-like_CS"/>
</dbReference>
<dbReference type="GO" id="GO:1900753">
    <property type="term" value="P:doxorubicin transport"/>
    <property type="evidence" value="ECO:0007669"/>
    <property type="project" value="InterPro"/>
</dbReference>
<dbReference type="Pfam" id="PF00005">
    <property type="entry name" value="ABC_tran"/>
    <property type="match status" value="1"/>
</dbReference>
<dbReference type="GO" id="GO:0005886">
    <property type="term" value="C:plasma membrane"/>
    <property type="evidence" value="ECO:0007669"/>
    <property type="project" value="UniProtKB-SubCell"/>
</dbReference>
<keyword evidence="2" id="KW-0813">Transport</keyword>
<evidence type="ECO:0000256" key="7">
    <source>
        <dbReference type="ARBA" id="ARBA00023136"/>
    </source>
</evidence>
<dbReference type="InterPro" id="IPR003439">
    <property type="entry name" value="ABC_transporter-like_ATP-bd"/>
</dbReference>
<dbReference type="EMBL" id="JAAXPG010000008">
    <property type="protein sequence ID" value="NKY98018.1"/>
    <property type="molecule type" value="Genomic_DNA"/>
</dbReference>
<evidence type="ECO:0000313" key="13">
    <source>
        <dbReference type="Proteomes" id="UP000553209"/>
    </source>
</evidence>
<keyword evidence="13" id="KW-1185">Reference proteome</keyword>
<dbReference type="RefSeq" id="WP_082768641.1">
    <property type="nucleotide sequence ID" value="NZ_JAAXPG010000008.1"/>
</dbReference>
<keyword evidence="5 12" id="KW-0067">ATP-binding</keyword>
<evidence type="ECO:0000259" key="11">
    <source>
        <dbReference type="PROSITE" id="PS50893"/>
    </source>
</evidence>
<dbReference type="FunFam" id="3.40.50.300:FF:000589">
    <property type="entry name" value="ABC transporter, ATP-binding subunit"/>
    <property type="match status" value="1"/>
</dbReference>
<feature type="compositionally biased region" description="Basic and acidic residues" evidence="10">
    <location>
        <begin position="335"/>
        <end position="348"/>
    </location>
</feature>
<evidence type="ECO:0000256" key="3">
    <source>
        <dbReference type="ARBA" id="ARBA00022475"/>
    </source>
</evidence>
<comment type="similarity">
    <text evidence="9">Belongs to the ABC transporter superfamily. Drug exporter-1 (DrugE1) (TC 3.A.1.105) family.</text>
</comment>
<sequence>MAEHDLAVLTEGLRKTYGDKRALDGLDMAVPRGTVHGILGPNGAGKTTLVRTLATLLGVEEGRARVAGFDLAAQPGRVRRRIGLLGQHAAVDEELSGRQNLEMFGRLHHLSGRRAAARAGELLERFGLADTGRKPVSAYSGGMRRRLDLAASLIVDPDVLFLDEPTTGLDPRGRGEVWSAVRSLVGGGTTVLLTTQYLEEADQLADRVCVVDGGRVIADGTPDQLKAVVGGDRVDVVLRAPDRLGEAVGVLRGISASGRVDTDADARRVSAPVADRMGALNHVVRALGKAGIEAEDLAVRRPTLDEVFLHLTGDSADGAGDSGRSGDPGAAEPPPGERIEPPAGDRARSSNGDAEPSGGNRVATAPSAPSRHREGAA</sequence>
<evidence type="ECO:0000256" key="1">
    <source>
        <dbReference type="ARBA" id="ARBA00004413"/>
    </source>
</evidence>
<dbReference type="GO" id="GO:0016887">
    <property type="term" value="F:ATP hydrolysis activity"/>
    <property type="evidence" value="ECO:0007669"/>
    <property type="project" value="InterPro"/>
</dbReference>
<evidence type="ECO:0000313" key="12">
    <source>
        <dbReference type="EMBL" id="NKY98018.1"/>
    </source>
</evidence>
<dbReference type="InterPro" id="IPR027417">
    <property type="entry name" value="P-loop_NTPase"/>
</dbReference>
<dbReference type="InterPro" id="IPR003593">
    <property type="entry name" value="AAA+_ATPase"/>
</dbReference>
<dbReference type="Gene3D" id="3.40.50.300">
    <property type="entry name" value="P-loop containing nucleotide triphosphate hydrolases"/>
    <property type="match status" value="1"/>
</dbReference>
<evidence type="ECO:0000256" key="5">
    <source>
        <dbReference type="ARBA" id="ARBA00022840"/>
    </source>
</evidence>
<dbReference type="GO" id="GO:0043215">
    <property type="term" value="P:daunorubicin transport"/>
    <property type="evidence" value="ECO:0007669"/>
    <property type="project" value="InterPro"/>
</dbReference>
<comment type="subcellular location">
    <subcellularLocation>
        <location evidence="1">Cell membrane</location>
        <topology evidence="1">Peripheral membrane protein</topology>
        <orientation evidence="1">Cytoplasmic side</orientation>
    </subcellularLocation>
</comment>
<dbReference type="PANTHER" id="PTHR42711:SF19">
    <property type="entry name" value="DOXORUBICIN RESISTANCE ATP-BINDING PROTEIN DRRA"/>
    <property type="match status" value="1"/>
</dbReference>
<dbReference type="SUPFAM" id="SSF52540">
    <property type="entry name" value="P-loop containing nucleoside triphosphate hydrolases"/>
    <property type="match status" value="1"/>
</dbReference>
<dbReference type="InterPro" id="IPR050763">
    <property type="entry name" value="ABC_transporter_ATP-binding"/>
</dbReference>
<dbReference type="InterPro" id="IPR005894">
    <property type="entry name" value="DrrA"/>
</dbReference>
<evidence type="ECO:0000256" key="8">
    <source>
        <dbReference type="ARBA" id="ARBA00023251"/>
    </source>
</evidence>
<keyword evidence="3" id="KW-1003">Cell membrane</keyword>
<dbReference type="GO" id="GO:0005524">
    <property type="term" value="F:ATP binding"/>
    <property type="evidence" value="ECO:0007669"/>
    <property type="project" value="UniProtKB-KW"/>
</dbReference>
<keyword evidence="4" id="KW-0547">Nucleotide-binding</keyword>
<proteinExistence type="inferred from homology"/>
<organism evidence="12 13">
    <name type="scientific">Nocardiopsis alborubida</name>
    <dbReference type="NCBI Taxonomy" id="146802"/>
    <lineage>
        <taxon>Bacteria</taxon>
        <taxon>Bacillati</taxon>
        <taxon>Actinomycetota</taxon>
        <taxon>Actinomycetes</taxon>
        <taxon>Streptosporangiales</taxon>
        <taxon>Nocardiopsidaceae</taxon>
        <taxon>Nocardiopsis</taxon>
    </lineage>
</organism>
<reference evidence="12 13" key="1">
    <citation type="submission" date="2020-04" db="EMBL/GenBank/DDBJ databases">
        <title>MicrobeNet Type strains.</title>
        <authorList>
            <person name="Nicholson A.C."/>
        </authorList>
    </citation>
    <scope>NUCLEOTIDE SEQUENCE [LARGE SCALE GENOMIC DNA]</scope>
    <source>
        <strain evidence="12 13">ATCC 23612</strain>
    </source>
</reference>
<dbReference type="Proteomes" id="UP000553209">
    <property type="component" value="Unassembled WGS sequence"/>
</dbReference>
<dbReference type="PANTHER" id="PTHR42711">
    <property type="entry name" value="ABC TRANSPORTER ATP-BINDING PROTEIN"/>
    <property type="match status" value="1"/>
</dbReference>
<gene>
    <name evidence="12" type="ORF">HGB44_10165</name>
</gene>
<evidence type="ECO:0000256" key="4">
    <source>
        <dbReference type="ARBA" id="ARBA00022741"/>
    </source>
</evidence>
<keyword evidence="8" id="KW-0046">Antibiotic resistance</keyword>
<feature type="region of interest" description="Disordered" evidence="10">
    <location>
        <begin position="313"/>
        <end position="377"/>
    </location>
</feature>
<protein>
    <submittedName>
        <fullName evidence="12">ATP-binding cassette domain-containing protein</fullName>
    </submittedName>
</protein>
<feature type="domain" description="ABC transporter" evidence="11">
    <location>
        <begin position="8"/>
        <end position="238"/>
    </location>
</feature>
<dbReference type="SMART" id="SM00382">
    <property type="entry name" value="AAA"/>
    <property type="match status" value="1"/>
</dbReference>
<dbReference type="GO" id="GO:0046677">
    <property type="term" value="P:response to antibiotic"/>
    <property type="evidence" value="ECO:0007669"/>
    <property type="project" value="UniProtKB-KW"/>
</dbReference>
<evidence type="ECO:0000256" key="2">
    <source>
        <dbReference type="ARBA" id="ARBA00022448"/>
    </source>
</evidence>
<keyword evidence="7" id="KW-0472">Membrane</keyword>
<dbReference type="NCBIfam" id="TIGR01188">
    <property type="entry name" value="drrA"/>
    <property type="match status" value="1"/>
</dbReference>
<dbReference type="PROSITE" id="PS00211">
    <property type="entry name" value="ABC_TRANSPORTER_1"/>
    <property type="match status" value="1"/>
</dbReference>